<accession>A0A0R2FXR6</accession>
<comment type="caution">
    <text evidence="2">The sequence shown here is derived from an EMBL/GenBank/DDBJ whole genome shotgun (WGS) entry which is preliminary data.</text>
</comment>
<evidence type="ECO:0000256" key="1">
    <source>
        <dbReference type="SAM" id="Phobius"/>
    </source>
</evidence>
<dbReference type="OrthoDB" id="2301321at2"/>
<keyword evidence="1" id="KW-1133">Transmembrane helix</keyword>
<name>A0A0R2FXR6_9LACO</name>
<sequence>MKKSILIYGCITASLAGILLYRRNKKKVLVKDNLENHLLEEPVGEKANIKNNLVRITDGPDLIKIHNKSDAVSTVEAQLGNNDGDWTWNCLWCDDEKFFVKAISKTALAEGSMTGTAYSVFVYRDGSVKEDSFELNFE</sequence>
<reference evidence="2 3" key="1">
    <citation type="journal article" date="2015" name="Genome Announc.">
        <title>Expanding the biotechnology potential of lactobacilli through comparative genomics of 213 strains and associated genera.</title>
        <authorList>
            <person name="Sun Z."/>
            <person name="Harris H.M."/>
            <person name="McCann A."/>
            <person name="Guo C."/>
            <person name="Argimon S."/>
            <person name="Zhang W."/>
            <person name="Yang X."/>
            <person name="Jeffery I.B."/>
            <person name="Cooney J.C."/>
            <person name="Kagawa T.F."/>
            <person name="Liu W."/>
            <person name="Song Y."/>
            <person name="Salvetti E."/>
            <person name="Wrobel A."/>
            <person name="Rasinkangas P."/>
            <person name="Parkhill J."/>
            <person name="Rea M.C."/>
            <person name="O'Sullivan O."/>
            <person name="Ritari J."/>
            <person name="Douillard F.P."/>
            <person name="Paul Ross R."/>
            <person name="Yang R."/>
            <person name="Briner A.E."/>
            <person name="Felis G.E."/>
            <person name="de Vos W.M."/>
            <person name="Barrangou R."/>
            <person name="Klaenhammer T.R."/>
            <person name="Caufield P.W."/>
            <person name="Cui Y."/>
            <person name="Zhang H."/>
            <person name="O'Toole P.W."/>
        </authorList>
    </citation>
    <scope>NUCLEOTIDE SEQUENCE [LARGE SCALE GENOMIC DNA]</scope>
    <source>
        <strain evidence="2 3">ATCC 27304</strain>
    </source>
</reference>
<protein>
    <submittedName>
        <fullName evidence="2">Uncharacterized protein</fullName>
    </submittedName>
</protein>
<gene>
    <name evidence="2" type="ORF">IV36_GL000938</name>
</gene>
<dbReference type="RefSeq" id="WP_056990532.1">
    <property type="nucleotide sequence ID" value="NZ_JQAR01000002.1"/>
</dbReference>
<dbReference type="AlphaFoldDB" id="A0A0R2FXR6"/>
<feature type="transmembrane region" description="Helical" evidence="1">
    <location>
        <begin position="6"/>
        <end position="21"/>
    </location>
</feature>
<dbReference type="EMBL" id="JQAR01000002">
    <property type="protein sequence ID" value="KRN33201.1"/>
    <property type="molecule type" value="Genomic_DNA"/>
</dbReference>
<evidence type="ECO:0000313" key="3">
    <source>
        <dbReference type="Proteomes" id="UP000051727"/>
    </source>
</evidence>
<dbReference type="STRING" id="1618.IV36_GL000938"/>
<evidence type="ECO:0000313" key="2">
    <source>
        <dbReference type="EMBL" id="KRN33201.1"/>
    </source>
</evidence>
<dbReference type="PATRIC" id="fig|1618.3.peg.948"/>
<proteinExistence type="predicted"/>
<organism evidence="2 3">
    <name type="scientific">Liquorilactobacillus mali</name>
    <dbReference type="NCBI Taxonomy" id="1618"/>
    <lineage>
        <taxon>Bacteria</taxon>
        <taxon>Bacillati</taxon>
        <taxon>Bacillota</taxon>
        <taxon>Bacilli</taxon>
        <taxon>Lactobacillales</taxon>
        <taxon>Lactobacillaceae</taxon>
        <taxon>Liquorilactobacillus</taxon>
    </lineage>
</organism>
<dbReference type="Proteomes" id="UP000051727">
    <property type="component" value="Unassembled WGS sequence"/>
</dbReference>
<keyword evidence="1" id="KW-0812">Transmembrane</keyword>
<keyword evidence="1" id="KW-0472">Membrane</keyword>